<organism evidence="2 3">
    <name type="scientific">Liquidambar formosana</name>
    <name type="common">Formosan gum</name>
    <dbReference type="NCBI Taxonomy" id="63359"/>
    <lineage>
        <taxon>Eukaryota</taxon>
        <taxon>Viridiplantae</taxon>
        <taxon>Streptophyta</taxon>
        <taxon>Embryophyta</taxon>
        <taxon>Tracheophyta</taxon>
        <taxon>Spermatophyta</taxon>
        <taxon>Magnoliopsida</taxon>
        <taxon>eudicotyledons</taxon>
        <taxon>Gunneridae</taxon>
        <taxon>Pentapetalae</taxon>
        <taxon>Saxifragales</taxon>
        <taxon>Altingiaceae</taxon>
        <taxon>Liquidambar</taxon>
    </lineage>
</organism>
<comment type="caution">
    <text evidence="2">The sequence shown here is derived from an EMBL/GenBank/DDBJ whole genome shotgun (WGS) entry which is preliminary data.</text>
</comment>
<dbReference type="PANTHER" id="PTHR33018">
    <property type="entry name" value="OS10G0338966 PROTEIN-RELATED"/>
    <property type="match status" value="1"/>
</dbReference>
<evidence type="ECO:0000259" key="1">
    <source>
        <dbReference type="Pfam" id="PF26133"/>
    </source>
</evidence>
<dbReference type="SUPFAM" id="SSF54001">
    <property type="entry name" value="Cysteine proteinases"/>
    <property type="match status" value="1"/>
</dbReference>
<accession>A0AAP0NAP8</accession>
<dbReference type="EMBL" id="JBBPBK010000015">
    <property type="protein sequence ID" value="KAK9269732.1"/>
    <property type="molecule type" value="Genomic_DNA"/>
</dbReference>
<reference evidence="2 3" key="1">
    <citation type="journal article" date="2024" name="Plant J.">
        <title>Genome sequences and population genomics reveal climatic adaptation and genomic divergence between two closely related sweetgum species.</title>
        <authorList>
            <person name="Xu W.Q."/>
            <person name="Ren C.Q."/>
            <person name="Zhang X.Y."/>
            <person name="Comes H.P."/>
            <person name="Liu X.H."/>
            <person name="Li Y.G."/>
            <person name="Kettle C.J."/>
            <person name="Jalonen R."/>
            <person name="Gaisberger H."/>
            <person name="Ma Y.Z."/>
            <person name="Qiu Y.X."/>
        </authorList>
    </citation>
    <scope>NUCLEOTIDE SEQUENCE [LARGE SCALE GENOMIC DNA]</scope>
    <source>
        <strain evidence="2">Hangzhou</strain>
    </source>
</reference>
<keyword evidence="3" id="KW-1185">Reference proteome</keyword>
<protein>
    <recommendedName>
        <fullName evidence="1">DUF8039 domain-containing protein</fullName>
    </recommendedName>
</protein>
<dbReference type="Gene3D" id="1.10.418.20">
    <property type="match status" value="1"/>
</dbReference>
<dbReference type="InterPro" id="IPR038765">
    <property type="entry name" value="Papain-like_cys_pep_sf"/>
</dbReference>
<evidence type="ECO:0000313" key="3">
    <source>
        <dbReference type="Proteomes" id="UP001415857"/>
    </source>
</evidence>
<sequence length="261" mass="30251">MPRKSFQYKHLSKVQRERRLKKSYNHRISRRGYARFGKDLQKTLKVSTNLPRHVVWKYAHQNKQGGYNDDKTMAQAEKIDEVTKGVEDGTIHTEGRNDILRIALGTPEHSGVRAVGNYVTQRGYYDGHAVGTISNIVAHGTMFDRESPDEKIHTVMLGESYRRVSVDYVLSPNALLPVPVPDEMTTLRDAHKSYVAWPKDLICPKQPNDVECGYYVMRYMKELIENQSIPIEENFNGKDTYTLEEIDEVRVEWINFIQEYV</sequence>
<name>A0AAP0NAP8_LIQFO</name>
<dbReference type="InterPro" id="IPR058352">
    <property type="entry name" value="DUF8039"/>
</dbReference>
<evidence type="ECO:0000313" key="2">
    <source>
        <dbReference type="EMBL" id="KAK9269732.1"/>
    </source>
</evidence>
<dbReference type="Pfam" id="PF26133">
    <property type="entry name" value="DUF8039"/>
    <property type="match status" value="1"/>
</dbReference>
<gene>
    <name evidence="2" type="ORF">L1049_001510</name>
</gene>
<dbReference type="AlphaFoldDB" id="A0AAP0NAP8"/>
<proteinExistence type="predicted"/>
<dbReference type="PANTHER" id="PTHR33018:SF31">
    <property type="entry name" value="TRANSPOSASE, PTTA_EN_SPM, PLANT"/>
    <property type="match status" value="1"/>
</dbReference>
<dbReference type="Proteomes" id="UP001415857">
    <property type="component" value="Unassembled WGS sequence"/>
</dbReference>
<feature type="domain" description="DUF8039" evidence="1">
    <location>
        <begin position="130"/>
        <end position="202"/>
    </location>
</feature>